<reference evidence="2 3" key="1">
    <citation type="submission" date="2019-02" db="EMBL/GenBank/DDBJ databases">
        <title>Genomic Encyclopedia of Type Strains, Phase IV (KMG-IV): sequencing the most valuable type-strain genomes for metagenomic binning, comparative biology and taxonomic classification.</title>
        <authorList>
            <person name="Goeker M."/>
        </authorList>
    </citation>
    <scope>NUCLEOTIDE SEQUENCE [LARGE SCALE GENOMIC DNA]</scope>
    <source>
        <strain evidence="2 3">DSM 10617</strain>
    </source>
</reference>
<dbReference type="InterPro" id="IPR018692">
    <property type="entry name" value="DUF2189"/>
</dbReference>
<keyword evidence="3" id="KW-1185">Reference proteome</keyword>
<organism evidence="2 3">
    <name type="scientific">Sphaerotilus mobilis</name>
    <dbReference type="NCBI Taxonomy" id="47994"/>
    <lineage>
        <taxon>Bacteria</taxon>
        <taxon>Pseudomonadati</taxon>
        <taxon>Pseudomonadota</taxon>
        <taxon>Betaproteobacteria</taxon>
        <taxon>Burkholderiales</taxon>
        <taxon>Sphaerotilaceae</taxon>
        <taxon>Sphaerotilus</taxon>
    </lineage>
</organism>
<feature type="transmembrane region" description="Helical" evidence="1">
    <location>
        <begin position="219"/>
        <end position="243"/>
    </location>
</feature>
<comment type="caution">
    <text evidence="2">The sequence shown here is derived from an EMBL/GenBank/DDBJ whole genome shotgun (WGS) entry which is preliminary data.</text>
</comment>
<keyword evidence="1" id="KW-0472">Membrane</keyword>
<name>A0A4V2EVF9_9BURK</name>
<accession>A0A4V2EVF9</accession>
<dbReference type="EMBL" id="SGWV01000011">
    <property type="protein sequence ID" value="RZS52350.1"/>
    <property type="molecule type" value="Genomic_DNA"/>
</dbReference>
<sequence length="278" mass="30276">MTSTTSTTLPDDPSRRAAPIRLRQLTWSDPPRWLARGWRDFIRHPGIGLFFGLCFAAMGWALMKVFQQAPAWTLALSAGFLLMGPFICMGLYQVSRRLERGERPDFGDALTAWDEHIGQMAIFGFVLLVLEMIWGRASLVIFAVSFDGMPDFKGSLLALLDPQNLEFIVAYVGVGALFAGLIFAVSVVSIPMMLDRRVDAITAGLTSLRLVLTQPGVMLWWGALLVIAVLAALLPWFLGLLVIGPVLGHASWHAYRGAVEAPEALDALPGVAVPDDAG</sequence>
<proteinExistence type="predicted"/>
<evidence type="ECO:0000313" key="2">
    <source>
        <dbReference type="EMBL" id="RZS52350.1"/>
    </source>
</evidence>
<evidence type="ECO:0000313" key="3">
    <source>
        <dbReference type="Proteomes" id="UP000293433"/>
    </source>
</evidence>
<keyword evidence="1" id="KW-1133">Transmembrane helix</keyword>
<feature type="transmembrane region" description="Helical" evidence="1">
    <location>
        <begin position="46"/>
        <end position="63"/>
    </location>
</feature>
<feature type="transmembrane region" description="Helical" evidence="1">
    <location>
        <begin position="165"/>
        <end position="188"/>
    </location>
</feature>
<dbReference type="OrthoDB" id="5621705at2"/>
<dbReference type="Pfam" id="PF09955">
    <property type="entry name" value="DUF2189"/>
    <property type="match status" value="1"/>
</dbReference>
<dbReference type="RefSeq" id="WP_130483332.1">
    <property type="nucleotide sequence ID" value="NZ_SGWV01000011.1"/>
</dbReference>
<dbReference type="AlphaFoldDB" id="A0A4V2EVF9"/>
<feature type="transmembrane region" description="Helical" evidence="1">
    <location>
        <begin position="122"/>
        <end position="145"/>
    </location>
</feature>
<dbReference type="Proteomes" id="UP000293433">
    <property type="component" value="Unassembled WGS sequence"/>
</dbReference>
<keyword evidence="1" id="KW-0812">Transmembrane</keyword>
<gene>
    <name evidence="2" type="ORF">EV685_3543</name>
</gene>
<evidence type="ECO:0000256" key="1">
    <source>
        <dbReference type="SAM" id="Phobius"/>
    </source>
</evidence>
<protein>
    <submittedName>
        <fullName evidence="2">Putative membrane protein</fullName>
    </submittedName>
</protein>
<feature type="transmembrane region" description="Helical" evidence="1">
    <location>
        <begin position="69"/>
        <end position="92"/>
    </location>
</feature>